<evidence type="ECO:0000256" key="1">
    <source>
        <dbReference type="SAM" id="MobiDB-lite"/>
    </source>
</evidence>
<evidence type="ECO:0000313" key="3">
    <source>
        <dbReference type="Proteomes" id="UP001066276"/>
    </source>
</evidence>
<organism evidence="2 3">
    <name type="scientific">Pleurodeles waltl</name>
    <name type="common">Iberian ribbed newt</name>
    <dbReference type="NCBI Taxonomy" id="8319"/>
    <lineage>
        <taxon>Eukaryota</taxon>
        <taxon>Metazoa</taxon>
        <taxon>Chordata</taxon>
        <taxon>Craniata</taxon>
        <taxon>Vertebrata</taxon>
        <taxon>Euteleostomi</taxon>
        <taxon>Amphibia</taxon>
        <taxon>Batrachia</taxon>
        <taxon>Caudata</taxon>
        <taxon>Salamandroidea</taxon>
        <taxon>Salamandridae</taxon>
        <taxon>Pleurodelinae</taxon>
        <taxon>Pleurodeles</taxon>
    </lineage>
</organism>
<dbReference type="Proteomes" id="UP001066276">
    <property type="component" value="Chromosome 4_1"/>
</dbReference>
<feature type="compositionally biased region" description="Basic and acidic residues" evidence="1">
    <location>
        <begin position="44"/>
        <end position="67"/>
    </location>
</feature>
<proteinExistence type="predicted"/>
<dbReference type="EMBL" id="JANPWB010000007">
    <property type="protein sequence ID" value="KAJ1170714.1"/>
    <property type="molecule type" value="Genomic_DNA"/>
</dbReference>
<sequence length="192" mass="21385">MCCRCQFCSGTEGQGSQSPGVSGVQGAAGKASAAGADGCEGDDGWQRKREAEQREEECVRKTRDDRHRNRSGTRMRVEAGASRREHVGIYNIDRGAGGTPRSFQPRFWRSVALSGATWNRLKETRAVGEEVKGRRGKKDKGEWGGQTGRSGEATKKRKGRRRAKEDKGHYIRGNRTRSRNSNKTEEADRRDK</sequence>
<accession>A0AAV7T2U6</accession>
<feature type="compositionally biased region" description="Basic and acidic residues" evidence="1">
    <location>
        <begin position="75"/>
        <end position="84"/>
    </location>
</feature>
<keyword evidence="3" id="KW-1185">Reference proteome</keyword>
<feature type="compositionally biased region" description="Basic and acidic residues" evidence="1">
    <location>
        <begin position="182"/>
        <end position="192"/>
    </location>
</feature>
<name>A0AAV7T2U6_PLEWA</name>
<protein>
    <submittedName>
        <fullName evidence="2">Uncharacterized protein</fullName>
    </submittedName>
</protein>
<evidence type="ECO:0000313" key="2">
    <source>
        <dbReference type="EMBL" id="KAJ1170714.1"/>
    </source>
</evidence>
<feature type="compositionally biased region" description="Low complexity" evidence="1">
    <location>
        <begin position="14"/>
        <end position="37"/>
    </location>
</feature>
<feature type="region of interest" description="Disordered" evidence="1">
    <location>
        <begin position="8"/>
        <end position="84"/>
    </location>
</feature>
<feature type="region of interest" description="Disordered" evidence="1">
    <location>
        <begin position="114"/>
        <end position="192"/>
    </location>
</feature>
<feature type="compositionally biased region" description="Basic and acidic residues" evidence="1">
    <location>
        <begin position="120"/>
        <end position="133"/>
    </location>
</feature>
<reference evidence="2" key="1">
    <citation type="journal article" date="2022" name="bioRxiv">
        <title>Sequencing and chromosome-scale assembly of the giantPleurodeles waltlgenome.</title>
        <authorList>
            <person name="Brown T."/>
            <person name="Elewa A."/>
            <person name="Iarovenko S."/>
            <person name="Subramanian E."/>
            <person name="Araus A.J."/>
            <person name="Petzold A."/>
            <person name="Susuki M."/>
            <person name="Suzuki K.-i.T."/>
            <person name="Hayashi T."/>
            <person name="Toyoda A."/>
            <person name="Oliveira C."/>
            <person name="Osipova E."/>
            <person name="Leigh N.D."/>
            <person name="Simon A."/>
            <person name="Yun M.H."/>
        </authorList>
    </citation>
    <scope>NUCLEOTIDE SEQUENCE</scope>
    <source>
        <strain evidence="2">20211129_DDA</strain>
        <tissue evidence="2">Liver</tissue>
    </source>
</reference>
<comment type="caution">
    <text evidence="2">The sequence shown here is derived from an EMBL/GenBank/DDBJ whole genome shotgun (WGS) entry which is preliminary data.</text>
</comment>
<gene>
    <name evidence="2" type="ORF">NDU88_002587</name>
</gene>
<feature type="compositionally biased region" description="Basic residues" evidence="1">
    <location>
        <begin position="170"/>
        <end position="180"/>
    </location>
</feature>
<dbReference type="AlphaFoldDB" id="A0AAV7T2U6"/>